<name>A0A1H0ELT3_9FIRM</name>
<dbReference type="Pfam" id="PF25209">
    <property type="entry name" value="Phage_capsid_4"/>
    <property type="match status" value="1"/>
</dbReference>
<accession>A0A1H0ELT3</accession>
<reference evidence="1 2" key="1">
    <citation type="submission" date="2016-10" db="EMBL/GenBank/DDBJ databases">
        <authorList>
            <person name="de Groot N.N."/>
        </authorList>
    </citation>
    <scope>NUCLEOTIDE SEQUENCE [LARGE SCALE GENOMIC DNA]</scope>
    <source>
        <strain evidence="1 2">CGMCC 1.5012</strain>
    </source>
</reference>
<dbReference type="Proteomes" id="UP000199182">
    <property type="component" value="Unassembled WGS sequence"/>
</dbReference>
<evidence type="ECO:0000313" key="2">
    <source>
        <dbReference type="Proteomes" id="UP000199182"/>
    </source>
</evidence>
<gene>
    <name evidence="1" type="ORF">SAMN05192585_13429</name>
</gene>
<sequence length="337" mass="36062">MASYDNIRLEKGMYQVAGKGFGRVLEELDPSESYKNTPLEGLDAYQRQLKRFDIKVSGFGSDCVEKFFATSDSSALFPEYVARAVKQGISEANVLDKIIATKTMIEGMDYRSITSGPGADRKALKAVAEGAVIPETTVTTQENLIKLHKRGRMLVTSYEAVRFAKLDLFTVTLRQIGAYIASAQLDDAVKVLTDGDGNNNAITAIKTGVAGNVTYQSLVALWEALNPYGLNTLVASPAVIAKLLCIAELKDAIAGLNFQGTGRMVTPLGASIVKAQAAGGSIIGLDKGFALEMVCAGDVNIDYDKLIDRQLERAAITSIAGFAKIFAEASKKLELAA</sequence>
<dbReference type="OrthoDB" id="1733209at2"/>
<dbReference type="SUPFAM" id="SSF56563">
    <property type="entry name" value="Major capsid protein gp5"/>
    <property type="match status" value="1"/>
</dbReference>
<protein>
    <submittedName>
        <fullName evidence="1">Phage major capsid protein, HK97 family</fullName>
    </submittedName>
</protein>
<organism evidence="1 2">
    <name type="scientific">Acetanaerobacterium elongatum</name>
    <dbReference type="NCBI Taxonomy" id="258515"/>
    <lineage>
        <taxon>Bacteria</taxon>
        <taxon>Bacillati</taxon>
        <taxon>Bacillota</taxon>
        <taxon>Clostridia</taxon>
        <taxon>Eubacteriales</taxon>
        <taxon>Oscillospiraceae</taxon>
        <taxon>Acetanaerobacterium</taxon>
    </lineage>
</organism>
<keyword evidence="2" id="KW-1185">Reference proteome</keyword>
<dbReference type="EMBL" id="FNID01000034">
    <property type="protein sequence ID" value="SDN83378.1"/>
    <property type="molecule type" value="Genomic_DNA"/>
</dbReference>
<dbReference type="STRING" id="258515.SAMN05192585_13429"/>
<proteinExistence type="predicted"/>
<dbReference type="RefSeq" id="WP_092642360.1">
    <property type="nucleotide sequence ID" value="NZ_FNID01000034.1"/>
</dbReference>
<dbReference type="AlphaFoldDB" id="A0A1H0ELT3"/>
<evidence type="ECO:0000313" key="1">
    <source>
        <dbReference type="EMBL" id="SDN83378.1"/>
    </source>
</evidence>